<reference evidence="3" key="1">
    <citation type="submission" date="2018-01" db="EMBL/GenBank/DDBJ databases">
        <title>Draft Genome Sequence of the Radioresistant Bacterium Deinococcus aerius TR0125, Isolated from the Higher Atmosphere above Japan.</title>
        <authorList>
            <person name="Satoh K."/>
            <person name="Arai H."/>
            <person name="Sanzen T."/>
            <person name="Kawaguchi Y."/>
            <person name="Hayashi H."/>
            <person name="Yokobori S."/>
            <person name="Yamagishi A."/>
            <person name="Oono Y."/>
            <person name="Narumi I."/>
        </authorList>
    </citation>
    <scope>NUCLEOTIDE SEQUENCE [LARGE SCALE GENOMIC DNA]</scope>
    <source>
        <strain evidence="3">TR0125</strain>
    </source>
</reference>
<dbReference type="Gene3D" id="3.40.50.150">
    <property type="entry name" value="Vaccinia Virus protein VP39"/>
    <property type="match status" value="1"/>
</dbReference>
<dbReference type="InterPro" id="IPR013216">
    <property type="entry name" value="Methyltransf_11"/>
</dbReference>
<gene>
    <name evidence="2" type="ORF">DAERI_010034</name>
</gene>
<dbReference type="EMBL" id="BFAG01000001">
    <property type="protein sequence ID" value="GBF03862.1"/>
    <property type="molecule type" value="Genomic_DNA"/>
</dbReference>
<dbReference type="Pfam" id="PF08241">
    <property type="entry name" value="Methyltransf_11"/>
    <property type="match status" value="1"/>
</dbReference>
<dbReference type="RefSeq" id="WP_103127475.1">
    <property type="nucleotide sequence ID" value="NZ_BFAG01000001.1"/>
</dbReference>
<dbReference type="PANTHER" id="PTHR43591:SF24">
    <property type="entry name" value="2-METHOXY-6-POLYPRENYL-1,4-BENZOQUINOL METHYLASE, MITOCHONDRIAL"/>
    <property type="match status" value="1"/>
</dbReference>
<evidence type="ECO:0000313" key="2">
    <source>
        <dbReference type="EMBL" id="GBF03862.1"/>
    </source>
</evidence>
<evidence type="ECO:0000259" key="1">
    <source>
        <dbReference type="Pfam" id="PF08241"/>
    </source>
</evidence>
<dbReference type="CDD" id="cd02440">
    <property type="entry name" value="AdoMet_MTases"/>
    <property type="match status" value="1"/>
</dbReference>
<dbReference type="GO" id="GO:0008757">
    <property type="term" value="F:S-adenosylmethionine-dependent methyltransferase activity"/>
    <property type="evidence" value="ECO:0007669"/>
    <property type="project" value="InterPro"/>
</dbReference>
<dbReference type="PANTHER" id="PTHR43591">
    <property type="entry name" value="METHYLTRANSFERASE"/>
    <property type="match status" value="1"/>
</dbReference>
<keyword evidence="2" id="KW-0489">Methyltransferase</keyword>
<keyword evidence="2" id="KW-0808">Transferase</keyword>
<feature type="domain" description="Methyltransferase type 11" evidence="1">
    <location>
        <begin position="52"/>
        <end position="144"/>
    </location>
</feature>
<sequence>MTANSPAEVAAQYATDRNLRVRIETHERYGVGPGLEPRVDELLALRGDEALLDVGTGPGDFPGRLHAQGHRGRLVGVDLSPGMVERARETYPGVEFVRAGADALPFPDASFDVLTARHMLYHVPDVPAALVEFARVLRPGGRFLAVTNAAGYMAELWDVVAEVVPDEPLLAGLLDSRAGSAVFSEQNGEGLVRAAFGDVRVDFLDSALVFPSPEPVLTYLESMTALQHLTGEDRRRVRAALERALAPHFCAGGWRVSKRVAFLRGVRS</sequence>
<dbReference type="AlphaFoldDB" id="A0A2I9CQX0"/>
<dbReference type="SUPFAM" id="SSF53335">
    <property type="entry name" value="S-adenosyl-L-methionine-dependent methyltransferases"/>
    <property type="match status" value="1"/>
</dbReference>
<protein>
    <submittedName>
        <fullName evidence="2">SAM-dependent methyltransferase</fullName>
    </submittedName>
</protein>
<comment type="caution">
    <text evidence="2">The sequence shown here is derived from an EMBL/GenBank/DDBJ whole genome shotgun (WGS) entry which is preliminary data.</text>
</comment>
<dbReference type="InterPro" id="IPR029063">
    <property type="entry name" value="SAM-dependent_MTases_sf"/>
</dbReference>
<dbReference type="OrthoDB" id="5522265at2"/>
<dbReference type="GO" id="GO:0032259">
    <property type="term" value="P:methylation"/>
    <property type="evidence" value="ECO:0007669"/>
    <property type="project" value="UniProtKB-KW"/>
</dbReference>
<organism evidence="2 3">
    <name type="scientific">Deinococcus aerius</name>
    <dbReference type="NCBI Taxonomy" id="200253"/>
    <lineage>
        <taxon>Bacteria</taxon>
        <taxon>Thermotogati</taxon>
        <taxon>Deinococcota</taxon>
        <taxon>Deinococci</taxon>
        <taxon>Deinococcales</taxon>
        <taxon>Deinococcaceae</taxon>
        <taxon>Deinococcus</taxon>
    </lineage>
</organism>
<keyword evidence="3" id="KW-1185">Reference proteome</keyword>
<proteinExistence type="predicted"/>
<accession>A0A2I9CQX0</accession>
<dbReference type="Proteomes" id="UP000236569">
    <property type="component" value="Unassembled WGS sequence"/>
</dbReference>
<evidence type="ECO:0000313" key="3">
    <source>
        <dbReference type="Proteomes" id="UP000236569"/>
    </source>
</evidence>
<name>A0A2I9CQX0_9DEIO</name>